<reference evidence="1" key="1">
    <citation type="submission" date="2018-05" db="EMBL/GenBank/DDBJ databases">
        <authorList>
            <person name="Lanie J.A."/>
            <person name="Ng W.-L."/>
            <person name="Kazmierczak K.M."/>
            <person name="Andrzejewski T.M."/>
            <person name="Davidsen T.M."/>
            <person name="Wayne K.J."/>
            <person name="Tettelin H."/>
            <person name="Glass J.I."/>
            <person name="Rusch D."/>
            <person name="Podicherti R."/>
            <person name="Tsui H.-C.T."/>
            <person name="Winkler M.E."/>
        </authorList>
    </citation>
    <scope>NUCLEOTIDE SEQUENCE</scope>
</reference>
<gene>
    <name evidence="1" type="ORF">METZ01_LOCUS450242</name>
</gene>
<dbReference type="InterPro" id="IPR036291">
    <property type="entry name" value="NAD(P)-bd_dom_sf"/>
</dbReference>
<proteinExistence type="predicted"/>
<accession>A0A382ZRW0</accession>
<dbReference type="PANTHER" id="PTHR13812:SF19">
    <property type="entry name" value="KETIMINE REDUCTASE MU-CRYSTALLIN"/>
    <property type="match status" value="1"/>
</dbReference>
<dbReference type="GO" id="GO:0005737">
    <property type="term" value="C:cytoplasm"/>
    <property type="evidence" value="ECO:0007669"/>
    <property type="project" value="TreeGrafter"/>
</dbReference>
<feature type="non-terminal residue" evidence="1">
    <location>
        <position position="1"/>
    </location>
</feature>
<dbReference type="Gene3D" id="3.30.1780.10">
    <property type="entry name" value="ornithine cyclodeaminase, domain 1"/>
    <property type="match status" value="1"/>
</dbReference>
<dbReference type="PANTHER" id="PTHR13812">
    <property type="entry name" value="KETIMINE REDUCTASE MU-CRYSTALLIN"/>
    <property type="match status" value="1"/>
</dbReference>
<evidence type="ECO:0008006" key="2">
    <source>
        <dbReference type="Google" id="ProtNLM"/>
    </source>
</evidence>
<dbReference type="InterPro" id="IPR023401">
    <property type="entry name" value="ODC_N"/>
</dbReference>
<organism evidence="1">
    <name type="scientific">marine metagenome</name>
    <dbReference type="NCBI Taxonomy" id="408172"/>
    <lineage>
        <taxon>unclassified sequences</taxon>
        <taxon>metagenomes</taxon>
        <taxon>ecological metagenomes</taxon>
    </lineage>
</organism>
<dbReference type="Pfam" id="PF02423">
    <property type="entry name" value="OCD_Mu_crystall"/>
    <property type="match status" value="1"/>
</dbReference>
<sequence length="254" mass="28070">VLLFSTNTGEPLAIMPDGVIQRTRVGATNGLGIKYMARQNAETVGILGSGWQAETQLFAACSIRNIKFIKVFSPNEGHRVSFAQEMTDKLSCEVTPVSNVESAVSDVDIVMCASNSIESIFFERWVHDGLHVSSIKMPEIEENALLRADRVGLHFGQRQPDTIKAKNVDPPDRRTGKGWAVNPTFDYEQCPRLPEMVVGKVRGRMNDKEATCFINDMGLGLQFAATAGIVYRKAKKLGLGNELPTDWFTEDVHP</sequence>
<name>A0A382ZRW0_9ZZZZ</name>
<dbReference type="Gene3D" id="3.40.50.720">
    <property type="entry name" value="NAD(P)-binding Rossmann-like Domain"/>
    <property type="match status" value="1"/>
</dbReference>
<dbReference type="InterPro" id="IPR003462">
    <property type="entry name" value="ODC_Mu_crystall"/>
</dbReference>
<dbReference type="AlphaFoldDB" id="A0A382ZRW0"/>
<dbReference type="SUPFAM" id="SSF51735">
    <property type="entry name" value="NAD(P)-binding Rossmann-fold domains"/>
    <property type="match status" value="1"/>
</dbReference>
<protein>
    <recommendedName>
        <fullName evidence="2">Ornithine cyclodeaminase</fullName>
    </recommendedName>
</protein>
<evidence type="ECO:0000313" key="1">
    <source>
        <dbReference type="EMBL" id="SVD97388.1"/>
    </source>
</evidence>
<dbReference type="EMBL" id="UINC01185600">
    <property type="protein sequence ID" value="SVD97388.1"/>
    <property type="molecule type" value="Genomic_DNA"/>
</dbReference>